<dbReference type="Proteomes" id="UP000594638">
    <property type="component" value="Unassembled WGS sequence"/>
</dbReference>
<accession>A0A8S0V5G8</accession>
<evidence type="ECO:0000313" key="1">
    <source>
        <dbReference type="EMBL" id="CAA3028468.1"/>
    </source>
</evidence>
<dbReference type="AlphaFoldDB" id="A0A8S0V5G8"/>
<dbReference type="EMBL" id="CACTIH010009254">
    <property type="protein sequence ID" value="CAA3028468.1"/>
    <property type="molecule type" value="Genomic_DNA"/>
</dbReference>
<gene>
    <name evidence="1" type="ORF">OLEA9_A081640</name>
</gene>
<keyword evidence="2" id="KW-1185">Reference proteome</keyword>
<comment type="caution">
    <text evidence="1">The sequence shown here is derived from an EMBL/GenBank/DDBJ whole genome shotgun (WGS) entry which is preliminary data.</text>
</comment>
<protein>
    <submittedName>
        <fullName evidence="1">Uncharacterized protein</fullName>
    </submittedName>
</protein>
<sequence>MVYNLRLAQAQEHRVSAHAVIERMDDDTEERRIVVKINLSCPPKNQPRQQKIPNWTFD</sequence>
<dbReference type="Gramene" id="OE9A081640T1">
    <property type="protein sequence ID" value="OE9A081640C1"/>
    <property type="gene ID" value="OE9A081640"/>
</dbReference>
<name>A0A8S0V5G8_OLEEU</name>
<proteinExistence type="predicted"/>
<organism evidence="1 2">
    <name type="scientific">Olea europaea subsp. europaea</name>
    <dbReference type="NCBI Taxonomy" id="158383"/>
    <lineage>
        <taxon>Eukaryota</taxon>
        <taxon>Viridiplantae</taxon>
        <taxon>Streptophyta</taxon>
        <taxon>Embryophyta</taxon>
        <taxon>Tracheophyta</taxon>
        <taxon>Spermatophyta</taxon>
        <taxon>Magnoliopsida</taxon>
        <taxon>eudicotyledons</taxon>
        <taxon>Gunneridae</taxon>
        <taxon>Pentapetalae</taxon>
        <taxon>asterids</taxon>
        <taxon>lamiids</taxon>
        <taxon>Lamiales</taxon>
        <taxon>Oleaceae</taxon>
        <taxon>Oleeae</taxon>
        <taxon>Olea</taxon>
    </lineage>
</organism>
<evidence type="ECO:0000313" key="2">
    <source>
        <dbReference type="Proteomes" id="UP000594638"/>
    </source>
</evidence>
<reference evidence="1 2" key="1">
    <citation type="submission" date="2019-12" db="EMBL/GenBank/DDBJ databases">
        <authorList>
            <person name="Alioto T."/>
            <person name="Alioto T."/>
            <person name="Gomez Garrido J."/>
        </authorList>
    </citation>
    <scope>NUCLEOTIDE SEQUENCE [LARGE SCALE GENOMIC DNA]</scope>
</reference>